<dbReference type="EMBL" id="CP035042">
    <property type="protein sequence ID" value="QHC50001.1"/>
    <property type="molecule type" value="Genomic_DNA"/>
</dbReference>
<evidence type="ECO:0000256" key="4">
    <source>
        <dbReference type="ARBA" id="ARBA00022519"/>
    </source>
</evidence>
<dbReference type="GO" id="GO:0005886">
    <property type="term" value="C:plasma membrane"/>
    <property type="evidence" value="ECO:0007669"/>
    <property type="project" value="UniProtKB-SubCell"/>
</dbReference>
<comment type="subcellular location">
    <subcellularLocation>
        <location evidence="1">Cell inner membrane</location>
        <topology evidence="1">Multi-pass membrane protein</topology>
    </subcellularLocation>
</comment>
<dbReference type="InterPro" id="IPR007498">
    <property type="entry name" value="PqiA-like"/>
</dbReference>
<keyword evidence="6 9" id="KW-1133">Transmembrane helix</keyword>
<evidence type="ECO:0000256" key="6">
    <source>
        <dbReference type="ARBA" id="ARBA00022989"/>
    </source>
</evidence>
<feature type="region of interest" description="Disordered" evidence="8">
    <location>
        <begin position="1"/>
        <end position="23"/>
    </location>
</feature>
<feature type="transmembrane region" description="Helical" evidence="9">
    <location>
        <begin position="330"/>
        <end position="355"/>
    </location>
</feature>
<name>A0A6I6SL51_9GAMM</name>
<keyword evidence="4" id="KW-0997">Cell inner membrane</keyword>
<feature type="transmembrane region" description="Helical" evidence="9">
    <location>
        <begin position="283"/>
        <end position="302"/>
    </location>
</feature>
<feature type="transmembrane region" description="Helical" evidence="9">
    <location>
        <begin position="407"/>
        <end position="426"/>
    </location>
</feature>
<evidence type="ECO:0000256" key="5">
    <source>
        <dbReference type="ARBA" id="ARBA00022692"/>
    </source>
</evidence>
<feature type="transmembrane region" description="Helical" evidence="9">
    <location>
        <begin position="119"/>
        <end position="144"/>
    </location>
</feature>
<dbReference type="KEGG" id="htx:EKK97_10865"/>
<evidence type="ECO:0000313" key="11">
    <source>
        <dbReference type="Proteomes" id="UP000464013"/>
    </source>
</evidence>
<keyword evidence="11" id="KW-1185">Reference proteome</keyword>
<keyword evidence="5 9" id="KW-0812">Transmembrane</keyword>
<evidence type="ECO:0000256" key="2">
    <source>
        <dbReference type="ARBA" id="ARBA00007555"/>
    </source>
</evidence>
<dbReference type="AlphaFoldDB" id="A0A6I6SL51"/>
<evidence type="ECO:0000256" key="7">
    <source>
        <dbReference type="ARBA" id="ARBA00023136"/>
    </source>
</evidence>
<dbReference type="PANTHER" id="PTHR30462:SF3">
    <property type="entry name" value="INTERMEMBRANE TRANSPORT PROTEIN PQIA"/>
    <property type="match status" value="1"/>
</dbReference>
<keyword evidence="7 9" id="KW-0472">Membrane</keyword>
<protein>
    <submittedName>
        <fullName evidence="10">Paraquat-inducible protein A</fullName>
    </submittedName>
</protein>
<evidence type="ECO:0000256" key="3">
    <source>
        <dbReference type="ARBA" id="ARBA00022475"/>
    </source>
</evidence>
<keyword evidence="3" id="KW-1003">Cell membrane</keyword>
<evidence type="ECO:0000313" key="10">
    <source>
        <dbReference type="EMBL" id="QHC50001.1"/>
    </source>
</evidence>
<dbReference type="OrthoDB" id="9800207at2"/>
<dbReference type="NCBIfam" id="TIGR00155">
    <property type="entry name" value="pqiA_fam"/>
    <property type="match status" value="1"/>
</dbReference>
<evidence type="ECO:0000256" key="9">
    <source>
        <dbReference type="SAM" id="Phobius"/>
    </source>
</evidence>
<accession>A0A6I6SL51</accession>
<evidence type="ECO:0000256" key="1">
    <source>
        <dbReference type="ARBA" id="ARBA00004429"/>
    </source>
</evidence>
<proteinExistence type="inferred from homology"/>
<dbReference type="Pfam" id="PF04403">
    <property type="entry name" value="PqiA"/>
    <property type="match status" value="2"/>
</dbReference>
<dbReference type="Proteomes" id="UP000464013">
    <property type="component" value="Chromosome"/>
</dbReference>
<dbReference type="InterPro" id="IPR051800">
    <property type="entry name" value="PqiA-PqiB_transport"/>
</dbReference>
<dbReference type="PANTHER" id="PTHR30462">
    <property type="entry name" value="INTERMEMBRANE TRANSPORT PROTEIN PQIB-RELATED"/>
    <property type="match status" value="1"/>
</dbReference>
<feature type="transmembrane region" description="Helical" evidence="9">
    <location>
        <begin position="189"/>
        <end position="209"/>
    </location>
</feature>
<feature type="transmembrane region" description="Helical" evidence="9">
    <location>
        <begin position="74"/>
        <end position="99"/>
    </location>
</feature>
<comment type="similarity">
    <text evidence="2">Belongs to the PqiA family.</text>
</comment>
<reference evidence="10 11" key="1">
    <citation type="submission" date="2019-01" db="EMBL/GenBank/DDBJ databases">
        <title>Complete genome of a denitifying bacterium Halomons sp. BC-M4-5.</title>
        <authorList>
            <person name="Wang L."/>
            <person name="Shao Z."/>
        </authorList>
    </citation>
    <scope>NUCLEOTIDE SEQUENCE [LARGE SCALE GENOMIC DNA]</scope>
    <source>
        <strain evidence="10 11">BC-M4-5</strain>
    </source>
</reference>
<organism evidence="10 11">
    <name type="scientific">Billgrantia tianxiuensis</name>
    <dbReference type="NCBI Taxonomy" id="2497861"/>
    <lineage>
        <taxon>Bacteria</taxon>
        <taxon>Pseudomonadati</taxon>
        <taxon>Pseudomonadota</taxon>
        <taxon>Gammaproteobacteria</taxon>
        <taxon>Oceanospirillales</taxon>
        <taxon>Halomonadaceae</taxon>
        <taxon>Billgrantia</taxon>
    </lineage>
</organism>
<feature type="transmembrane region" description="Helical" evidence="9">
    <location>
        <begin position="376"/>
        <end position="395"/>
    </location>
</feature>
<sequence length="448" mass="48152">MLNQPLRFLPAPGEPQVDHTPPEARVSRRRLRACHECDWLVALPPLRPGQQADCPRCGHTLVTRHHRPAQRSMALAMAAMVALLLAISFPFVSFSVGGLGNRIELTQTATTLIGFDQPLVAIAVIMTIAVLPGLYLLGVMWLQLGLLQGQPLPASRGIARTLAHLNPWMMADVFIIGALVSLIKVADLAQIELGLSFWAFCAFALLLLATTQSIDSDWMWFSLAGEPLAPEGARTGATAAGQGLTGCSTCGLVNRLEADGRGYCRRCGERLHARLPHSLQRTWALIAASALMYIPANVYPIMTTTSLGHSAPSTIIGGVVELIQMGSWPVATVIFVASVIVPVGKLVALSWLCLVVSRSSELNAVHRTRLYRLTEFIGRWSMVDVFVVAILVALIRAGSLMSVTPGPAALAFGAVVVLTMLAAMTFDPRLIWDTPLPRDPDATQGTPG</sequence>
<gene>
    <name evidence="10" type="ORF">EKK97_10865</name>
</gene>
<evidence type="ECO:0000256" key="8">
    <source>
        <dbReference type="SAM" id="MobiDB-lite"/>
    </source>
</evidence>
<feature type="transmembrane region" description="Helical" evidence="9">
    <location>
        <begin position="165"/>
        <end position="183"/>
    </location>
</feature>
<dbReference type="InterPro" id="IPR005219">
    <property type="entry name" value="PqiA-like_proteobact"/>
</dbReference>